<keyword evidence="3" id="KW-1003">Cell membrane</keyword>
<dbReference type="InterPro" id="IPR042094">
    <property type="entry name" value="T2SS_GspF_sf"/>
</dbReference>
<keyword evidence="6 7" id="KW-0472">Membrane</keyword>
<evidence type="ECO:0000256" key="2">
    <source>
        <dbReference type="ARBA" id="ARBA00005745"/>
    </source>
</evidence>
<dbReference type="PRINTS" id="PR00812">
    <property type="entry name" value="BCTERIALGSPF"/>
</dbReference>
<accession>A0ABV2QP40</accession>
<evidence type="ECO:0000256" key="5">
    <source>
        <dbReference type="ARBA" id="ARBA00022989"/>
    </source>
</evidence>
<proteinExistence type="inferred from homology"/>
<keyword evidence="4 7" id="KW-0812">Transmembrane</keyword>
<evidence type="ECO:0000256" key="3">
    <source>
        <dbReference type="ARBA" id="ARBA00022475"/>
    </source>
</evidence>
<name>A0ABV2QP40_9MICO</name>
<dbReference type="InterPro" id="IPR018076">
    <property type="entry name" value="T2SS_GspF_dom"/>
</dbReference>
<gene>
    <name evidence="9" type="ORF">ABIE21_002329</name>
</gene>
<feature type="transmembrane region" description="Helical" evidence="7">
    <location>
        <begin position="381"/>
        <end position="405"/>
    </location>
</feature>
<evidence type="ECO:0000259" key="8">
    <source>
        <dbReference type="Pfam" id="PF00482"/>
    </source>
</evidence>
<evidence type="ECO:0000256" key="6">
    <source>
        <dbReference type="ARBA" id="ARBA00023136"/>
    </source>
</evidence>
<dbReference type="EMBL" id="JBEPSJ010000002">
    <property type="protein sequence ID" value="MET4582819.1"/>
    <property type="molecule type" value="Genomic_DNA"/>
</dbReference>
<evidence type="ECO:0000256" key="7">
    <source>
        <dbReference type="SAM" id="Phobius"/>
    </source>
</evidence>
<dbReference type="PANTHER" id="PTHR30012:SF0">
    <property type="entry name" value="TYPE II SECRETION SYSTEM PROTEIN F-RELATED"/>
    <property type="match status" value="1"/>
</dbReference>
<dbReference type="Pfam" id="PF00482">
    <property type="entry name" value="T2SSF"/>
    <property type="match status" value="2"/>
</dbReference>
<reference evidence="9 10" key="1">
    <citation type="submission" date="2024-06" db="EMBL/GenBank/DDBJ databases">
        <title>Sorghum-associated microbial communities from plants grown in Nebraska, USA.</title>
        <authorList>
            <person name="Schachtman D."/>
        </authorList>
    </citation>
    <scope>NUCLEOTIDE SEQUENCE [LARGE SCALE GENOMIC DNA]</scope>
    <source>
        <strain evidence="9 10">2857</strain>
    </source>
</reference>
<evidence type="ECO:0000313" key="9">
    <source>
        <dbReference type="EMBL" id="MET4582819.1"/>
    </source>
</evidence>
<feature type="domain" description="Type II secretion system protein GspF" evidence="8">
    <location>
        <begin position="278"/>
        <end position="400"/>
    </location>
</feature>
<feature type="transmembrane region" description="Helical" evidence="7">
    <location>
        <begin position="175"/>
        <end position="197"/>
    </location>
</feature>
<comment type="subcellular location">
    <subcellularLocation>
        <location evidence="1">Cell membrane</location>
        <topology evidence="1">Multi-pass membrane protein</topology>
    </subcellularLocation>
</comment>
<comment type="caution">
    <text evidence="9">The sequence shown here is derived from an EMBL/GenBank/DDBJ whole genome shotgun (WGS) entry which is preliminary data.</text>
</comment>
<dbReference type="Gene3D" id="1.20.81.30">
    <property type="entry name" value="Type II secretion system (T2SS), domain F"/>
    <property type="match status" value="2"/>
</dbReference>
<organism evidence="9 10">
    <name type="scientific">Conyzicola nivalis</name>
    <dbReference type="NCBI Taxonomy" id="1477021"/>
    <lineage>
        <taxon>Bacteria</taxon>
        <taxon>Bacillati</taxon>
        <taxon>Actinomycetota</taxon>
        <taxon>Actinomycetes</taxon>
        <taxon>Micrococcales</taxon>
        <taxon>Microbacteriaceae</taxon>
        <taxon>Conyzicola</taxon>
    </lineage>
</organism>
<dbReference type="PANTHER" id="PTHR30012">
    <property type="entry name" value="GENERAL SECRETION PATHWAY PROTEIN"/>
    <property type="match status" value="1"/>
</dbReference>
<evidence type="ECO:0000256" key="1">
    <source>
        <dbReference type="ARBA" id="ARBA00004651"/>
    </source>
</evidence>
<keyword evidence="5 7" id="KW-1133">Transmembrane helix</keyword>
<evidence type="ECO:0000313" key="10">
    <source>
        <dbReference type="Proteomes" id="UP001549257"/>
    </source>
</evidence>
<comment type="similarity">
    <text evidence="2">Belongs to the GSP F family.</text>
</comment>
<protein>
    <submittedName>
        <fullName evidence="9">Type IV pilus assembly protein PilC</fullName>
    </submittedName>
</protein>
<sequence length="409" mass="44016">MAATKTFAYTARDTSGKVVKGRVDGTTEGVAVAKLRTMGVSPITVAETAGGTGLNMEINLPGMGKKVTLKDLAVMSRQMATMLAAGLSLLRALTILAEQTENKKLAATLNDVRTQIESGWSFSDSLAKHPDVFPRLMVFLVKAGETGGFLDGALESIADNFESDVKLRATIKSALTYPVAVLIMAFLAVIGMLIFIVPVFEAMFKDFGGDLPLPTQVLVVLSANMIWIAPLLLVVIVATAVWWRTNKNKDSVRAVFDPLRLKIPVFGELFKKVAIARFTRNFSTMMASGVPILQSLSIVGETSGNWVIEEALRKVQESVRQGKSIAGPLGDEPVFPSMVTQMIAVGEDSGSLETMLEKIADFYDDEVQSTAESLTALIEPLMIGIIGAVIGGMIVALYMPVFSIFEQIN</sequence>
<feature type="domain" description="Type II secretion system protein GspF" evidence="8">
    <location>
        <begin position="76"/>
        <end position="198"/>
    </location>
</feature>
<keyword evidence="10" id="KW-1185">Reference proteome</keyword>
<dbReference type="InterPro" id="IPR003004">
    <property type="entry name" value="GspF/PilC"/>
</dbReference>
<dbReference type="RefSeq" id="WP_354024974.1">
    <property type="nucleotide sequence ID" value="NZ_JBEPSJ010000002.1"/>
</dbReference>
<feature type="transmembrane region" description="Helical" evidence="7">
    <location>
        <begin position="217"/>
        <end position="243"/>
    </location>
</feature>
<dbReference type="Proteomes" id="UP001549257">
    <property type="component" value="Unassembled WGS sequence"/>
</dbReference>
<evidence type="ECO:0000256" key="4">
    <source>
        <dbReference type="ARBA" id="ARBA00022692"/>
    </source>
</evidence>